<dbReference type="RefSeq" id="WP_144397235.1">
    <property type="nucleotide sequence ID" value="NZ_NISI01000005.1"/>
</dbReference>
<evidence type="ECO:0008006" key="3">
    <source>
        <dbReference type="Google" id="ProtNLM"/>
    </source>
</evidence>
<organism evidence="1 2">
    <name type="scientific">Roseateles puraquae</name>
    <dbReference type="NCBI Taxonomy" id="431059"/>
    <lineage>
        <taxon>Bacteria</taxon>
        <taxon>Pseudomonadati</taxon>
        <taxon>Pseudomonadota</taxon>
        <taxon>Betaproteobacteria</taxon>
        <taxon>Burkholderiales</taxon>
        <taxon>Sphaerotilaceae</taxon>
        <taxon>Roseateles</taxon>
    </lineage>
</organism>
<dbReference type="AlphaFoldDB" id="A0A254N9E6"/>
<sequence length="171" mass="19262">MNRRHLLGSLVAILSPQARALYEPEPMALFRSLPGRWRGSLTYRDWSPPHALVSLPCELFVALNSPSQASLYFVFQDGPGKVVHSYDRWTVSEAGDTFAWASGKDTSTYDLTPMPAAAGETAVLLTRLQDGKTYRQRLRLGPKTLHIEKFEVEADGRESFRNRYEFARADA</sequence>
<accession>A0A254N9E6</accession>
<protein>
    <recommendedName>
        <fullName evidence="3">DUF1579 domain-containing protein</fullName>
    </recommendedName>
</protein>
<proteinExistence type="predicted"/>
<comment type="caution">
    <text evidence="1">The sequence shown here is derived from an EMBL/GenBank/DDBJ whole genome shotgun (WGS) entry which is preliminary data.</text>
</comment>
<evidence type="ECO:0000313" key="1">
    <source>
        <dbReference type="EMBL" id="OWR03442.1"/>
    </source>
</evidence>
<evidence type="ECO:0000313" key="2">
    <source>
        <dbReference type="Proteomes" id="UP000197446"/>
    </source>
</evidence>
<dbReference type="Proteomes" id="UP000197446">
    <property type="component" value="Unassembled WGS sequence"/>
</dbReference>
<name>A0A254N9E6_9BURK</name>
<dbReference type="EMBL" id="NISI01000005">
    <property type="protein sequence ID" value="OWR03442.1"/>
    <property type="molecule type" value="Genomic_DNA"/>
</dbReference>
<keyword evidence="2" id="KW-1185">Reference proteome</keyword>
<dbReference type="OrthoDB" id="7629150at2"/>
<reference evidence="1 2" key="1">
    <citation type="journal article" date="2007" name="Int. J. Syst. Evol. Microbiol.">
        <title>Description of Pelomonas aquatica sp. nov. and Pelomonas puraquae sp. nov., isolated from industrial and haemodialysis water.</title>
        <authorList>
            <person name="Gomila M."/>
            <person name="Bowien B."/>
            <person name="Falsen E."/>
            <person name="Moore E.R."/>
            <person name="Lalucat J."/>
        </authorList>
    </citation>
    <scope>NUCLEOTIDE SEQUENCE [LARGE SCALE GENOMIC DNA]</scope>
    <source>
        <strain evidence="1 2">CCUG 52769</strain>
    </source>
</reference>
<gene>
    <name evidence="1" type="ORF">CDO81_13145</name>
</gene>